<dbReference type="PANTHER" id="PTHR12064:SF23">
    <property type="entry name" value="METAL TRANSPORTER CNNM-2"/>
    <property type="match status" value="1"/>
</dbReference>
<gene>
    <name evidence="2" type="ORF">DICVIV_11742</name>
</gene>
<organism evidence="2 3">
    <name type="scientific">Dictyocaulus viviparus</name>
    <name type="common">Bovine lungworm</name>
    <dbReference type="NCBI Taxonomy" id="29172"/>
    <lineage>
        <taxon>Eukaryota</taxon>
        <taxon>Metazoa</taxon>
        <taxon>Ecdysozoa</taxon>
        <taxon>Nematoda</taxon>
        <taxon>Chromadorea</taxon>
        <taxon>Rhabditida</taxon>
        <taxon>Rhabditina</taxon>
        <taxon>Rhabditomorpha</taxon>
        <taxon>Strongyloidea</taxon>
        <taxon>Metastrongylidae</taxon>
        <taxon>Dictyocaulus</taxon>
    </lineage>
</organism>
<keyword evidence="1" id="KW-0406">Ion transport</keyword>
<evidence type="ECO:0000313" key="2">
    <source>
        <dbReference type="EMBL" id="KJH42280.1"/>
    </source>
</evidence>
<reference evidence="3" key="2">
    <citation type="journal article" date="2016" name="Sci. Rep.">
        <title>Dictyocaulus viviparus genome, variome and transcriptome elucidate lungworm biology and support future intervention.</title>
        <authorList>
            <person name="McNulty S.N."/>
            <person name="Strube C."/>
            <person name="Rosa B.A."/>
            <person name="Martin J.C."/>
            <person name="Tyagi R."/>
            <person name="Choi Y.J."/>
            <person name="Wang Q."/>
            <person name="Hallsworth Pepin K."/>
            <person name="Zhang X."/>
            <person name="Ozersky P."/>
            <person name="Wilson R.K."/>
            <person name="Sternberg P.W."/>
            <person name="Gasser R.B."/>
            <person name="Mitreva M."/>
        </authorList>
    </citation>
    <scope>NUCLEOTIDE SEQUENCE [LARGE SCALE GENOMIC DNA]</scope>
    <source>
        <strain evidence="3">HannoverDv2000</strain>
    </source>
</reference>
<keyword evidence="3" id="KW-1185">Reference proteome</keyword>
<evidence type="ECO:0000256" key="1">
    <source>
        <dbReference type="ARBA" id="ARBA00023065"/>
    </source>
</evidence>
<dbReference type="STRING" id="29172.A0A0D8XCE8"/>
<dbReference type="GO" id="GO:0006811">
    <property type="term" value="P:monoatomic ion transport"/>
    <property type="evidence" value="ECO:0007669"/>
    <property type="project" value="UniProtKB-KW"/>
</dbReference>
<keyword evidence="1" id="KW-0813">Transport</keyword>
<dbReference type="InterPro" id="IPR045095">
    <property type="entry name" value="ACDP"/>
</dbReference>
<dbReference type="EMBL" id="KN716685">
    <property type="protein sequence ID" value="KJH42280.1"/>
    <property type="molecule type" value="Genomic_DNA"/>
</dbReference>
<dbReference type="GO" id="GO:0010960">
    <property type="term" value="P:magnesium ion homeostasis"/>
    <property type="evidence" value="ECO:0007669"/>
    <property type="project" value="InterPro"/>
</dbReference>
<dbReference type="PANTHER" id="PTHR12064">
    <property type="entry name" value="METAL TRANSPORTER CNNM"/>
    <property type="match status" value="1"/>
</dbReference>
<dbReference type="OrthoDB" id="5353557at2759"/>
<proteinExistence type="predicted"/>
<dbReference type="InterPro" id="IPR046342">
    <property type="entry name" value="CBS_dom_sf"/>
</dbReference>
<protein>
    <submittedName>
        <fullName evidence="2">Uncharacterized protein</fullName>
    </submittedName>
</protein>
<dbReference type="GO" id="GO:0005886">
    <property type="term" value="C:plasma membrane"/>
    <property type="evidence" value="ECO:0007669"/>
    <property type="project" value="TreeGrafter"/>
</dbReference>
<dbReference type="Gene3D" id="3.10.580.10">
    <property type="entry name" value="CBS-domain"/>
    <property type="match status" value="1"/>
</dbReference>
<dbReference type="Proteomes" id="UP000053766">
    <property type="component" value="Unassembled WGS sequence"/>
</dbReference>
<evidence type="ECO:0000313" key="3">
    <source>
        <dbReference type="Proteomes" id="UP000053766"/>
    </source>
</evidence>
<dbReference type="AlphaFoldDB" id="A0A0D8XCE8"/>
<name>A0A0D8XCE8_DICVI</name>
<accession>A0A0D8XCE8</accession>
<dbReference type="SUPFAM" id="SSF54631">
    <property type="entry name" value="CBS-domain pair"/>
    <property type="match status" value="1"/>
</dbReference>
<reference evidence="2 3" key="1">
    <citation type="submission" date="2013-11" db="EMBL/GenBank/DDBJ databases">
        <title>Draft genome of the bovine lungworm Dictyocaulus viviparus.</title>
        <authorList>
            <person name="Mitreva M."/>
        </authorList>
    </citation>
    <scope>NUCLEOTIDE SEQUENCE [LARGE SCALE GENOMIC DNA]</scope>
    <source>
        <strain evidence="2 3">HannoverDv2000</strain>
    </source>
</reference>
<sequence length="462" mass="52524">MEILKMTTAENGNMELAADLKIAVGAMEFTEKVAKDVMTPIEDVFMLSQNEILDTKTMTEIVDKGYTRIPVYEDGDRNKVPDSFFSTQFNEAHIIIKSINGGFKKALIREKAKKGSKIFNSVTSLLFVKDLALIDKKNNIPVKAVAEFNKRQLRIVREDMPLPKLLDEFKEGNYHLAMVRNVRHLSNSDTEANNKQTEAQDVTLEDILEEILQSEIFDESDIAVDNVNRRCTKRHMQEAFCCEARSDGLSLNMLEVVSGWLIERYTIFQDQHLEEKTREKLIQKNIRHVAFLSRNAGDETVYLYEAGKFSKRFILILEGKAVVTFPKCQMSFDIGPFTSFGDILLQKLSSSIRIRQRQETHCSFQFTPDFYLIAHESCRFLQLPTSHIVQALRISQVIKQLSTPVEVTTSNDGDSVPLLHSGADEKFSHKRSIGTASLNAPEKRLRSMSMVPMDDSSSSVTF</sequence>
<dbReference type="GO" id="GO:0022857">
    <property type="term" value="F:transmembrane transporter activity"/>
    <property type="evidence" value="ECO:0007669"/>
    <property type="project" value="TreeGrafter"/>
</dbReference>
<dbReference type="Pfam" id="PF25562">
    <property type="entry name" value="CNBH_CNNM2_C"/>
    <property type="match status" value="1"/>
</dbReference>